<reference evidence="2" key="1">
    <citation type="submission" date="2015-09" db="EMBL/GenBank/DDBJ databases">
        <authorList>
            <consortium name="Pathogen Informatics"/>
        </authorList>
    </citation>
    <scope>NUCLEOTIDE SEQUENCE [LARGE SCALE GENOMIC DNA]</scope>
    <source>
        <strain evidence="2">Lake Konstanz</strain>
    </source>
</reference>
<evidence type="ECO:0000313" key="1">
    <source>
        <dbReference type="EMBL" id="CUG89061.1"/>
    </source>
</evidence>
<sequence>MLGRPTFSQKFAAKPVVIAANDFDDFFFSSAPIQQTTKTVTTVTQQDHNIISYRTQMASAVRQLVRCVSAGCKSSGVEDVALLSSAFFSSVLSDRVTNSRVLEAMLARLCAIEDGQSVHCGEETIPLLHHTHRSIMLLTDIEAEPVAPPQTATTGQKVIRPYSDTLRDVLLTHTGIQHTLHRIAVTILSHLAVVENLYSAEPACHASAESLATPALLFSILSVGCSTTATSSPTQPTTAGSSGLGSWIGPTLRQSAGAAACAVLASSGSTSDGELLKHVGPIYGGSDGGGVAATSSLDFNRCVFWKILEIAPFAQQRHRELIESLVVRHIRKTAAQLLTTPNQLNALEAASAIAALLRVALGSFATRDSNVSIDNELREAVTLCRQLTDLQEVQWLLVSRLSNALVKRLGIDRTILLSPTPAWVLRCSRVVVGQGQFEADVSAWVESNHRAEIHTNETSSLVQLLTSSEPVAPKQKLVECSVAVLRSIWEESTDASEMTQLLHVLLQTVKHCSFSDSPVKQTSRVLPALMVASCALCKTASHDQPPHAEWLRVLHSFVWGIIVAAVDSAASDDRWADVILPCVTCALSFPAIENRQEDALADLLRSRIATNDTITPCVAANCEALLLLRFEFSRAASINGCELRVVQNSNTRAATC</sequence>
<dbReference type="EMBL" id="CYKH01001702">
    <property type="protein sequence ID" value="CUG89061.1"/>
    <property type="molecule type" value="Genomic_DNA"/>
</dbReference>
<gene>
    <name evidence="1" type="ORF">BSAL_19090</name>
</gene>
<name>A0A0S4JJ85_BODSA</name>
<organism evidence="1 2">
    <name type="scientific">Bodo saltans</name>
    <name type="common">Flagellated protozoan</name>
    <dbReference type="NCBI Taxonomy" id="75058"/>
    <lineage>
        <taxon>Eukaryota</taxon>
        <taxon>Discoba</taxon>
        <taxon>Euglenozoa</taxon>
        <taxon>Kinetoplastea</taxon>
        <taxon>Metakinetoplastina</taxon>
        <taxon>Eubodonida</taxon>
        <taxon>Bodonidae</taxon>
        <taxon>Bodo</taxon>
    </lineage>
</organism>
<keyword evidence="2" id="KW-1185">Reference proteome</keyword>
<evidence type="ECO:0000313" key="2">
    <source>
        <dbReference type="Proteomes" id="UP000051952"/>
    </source>
</evidence>
<dbReference type="VEuPathDB" id="TriTrypDB:BSAL_19090"/>
<dbReference type="AlphaFoldDB" id="A0A0S4JJ85"/>
<dbReference type="Proteomes" id="UP000051952">
    <property type="component" value="Unassembled WGS sequence"/>
</dbReference>
<proteinExistence type="predicted"/>
<protein>
    <submittedName>
        <fullName evidence="1">Uncharacterized protein</fullName>
    </submittedName>
</protein>
<accession>A0A0S4JJ85</accession>